<dbReference type="GO" id="GO:0046695">
    <property type="term" value="C:SLIK (SAGA-like) complex"/>
    <property type="evidence" value="ECO:0007669"/>
    <property type="project" value="InterPro"/>
</dbReference>
<evidence type="ECO:0000259" key="10">
    <source>
        <dbReference type="PROSITE" id="PS50014"/>
    </source>
</evidence>
<dbReference type="CDD" id="cd22927">
    <property type="entry name" value="HFD_SPT7"/>
    <property type="match status" value="1"/>
</dbReference>
<feature type="compositionally biased region" description="Basic and acidic residues" evidence="9">
    <location>
        <begin position="326"/>
        <end position="344"/>
    </location>
</feature>
<feature type="compositionally biased region" description="Basic and acidic residues" evidence="9">
    <location>
        <begin position="234"/>
        <end position="247"/>
    </location>
</feature>
<dbReference type="CDD" id="cd05510">
    <property type="entry name" value="Bromo_SPT7_like"/>
    <property type="match status" value="1"/>
</dbReference>
<dbReference type="Pfam" id="PF07524">
    <property type="entry name" value="Bromo_TP"/>
    <property type="match status" value="1"/>
</dbReference>
<evidence type="ECO:0000313" key="12">
    <source>
        <dbReference type="Proteomes" id="UP000590412"/>
    </source>
</evidence>
<dbReference type="SUPFAM" id="SSF47370">
    <property type="entry name" value="Bromodomain"/>
    <property type="match status" value="1"/>
</dbReference>
<feature type="region of interest" description="Disordered" evidence="9">
    <location>
        <begin position="326"/>
        <end position="348"/>
    </location>
</feature>
<dbReference type="EMBL" id="JABWAB010000001">
    <property type="protein sequence ID" value="KAF6058494.1"/>
    <property type="molecule type" value="Genomic_DNA"/>
</dbReference>
<dbReference type="InterPro" id="IPR006565">
    <property type="entry name" value="BTP"/>
</dbReference>
<feature type="region of interest" description="Disordered" evidence="9">
    <location>
        <begin position="87"/>
        <end position="132"/>
    </location>
</feature>
<evidence type="ECO:0000256" key="8">
    <source>
        <dbReference type="PROSITE-ProRule" id="PRU00035"/>
    </source>
</evidence>
<reference evidence="11" key="1">
    <citation type="submission" date="2020-03" db="EMBL/GenBank/DDBJ databases">
        <title>FDA dAtabase for Regulatory Grade micrObial Sequences (FDA-ARGOS): Supporting development and validation of Infectious Disease Dx tests.</title>
        <authorList>
            <person name="Campos J."/>
            <person name="Goldberg B."/>
            <person name="Tallon L."/>
            <person name="Sadzewicz L."/>
            <person name="Vavikolanu K."/>
            <person name="Mehta A."/>
            <person name="Aluvathingal J."/>
            <person name="Nadendla S."/>
            <person name="Nandy P."/>
            <person name="Geyer C."/>
            <person name="Yan Y."/>
            <person name="Sichtig H."/>
        </authorList>
    </citation>
    <scope>NUCLEOTIDE SEQUENCE [LARGE SCALE GENOMIC DNA]</scope>
    <source>
        <strain evidence="11">FDAARGOS_652</strain>
    </source>
</reference>
<feature type="compositionally biased region" description="Acidic residues" evidence="9">
    <location>
        <begin position="212"/>
        <end position="229"/>
    </location>
</feature>
<evidence type="ECO:0000256" key="1">
    <source>
        <dbReference type="ARBA" id="ARBA00004123"/>
    </source>
</evidence>
<feature type="compositionally biased region" description="Acidic residues" evidence="9">
    <location>
        <begin position="617"/>
        <end position="638"/>
    </location>
</feature>
<dbReference type="PANTHER" id="PTHR47343">
    <property type="entry name" value="TRANSCRIPTIONAL ACTIVATOR SPT7"/>
    <property type="match status" value="1"/>
</dbReference>
<dbReference type="SMART" id="SM00297">
    <property type="entry name" value="BROMO"/>
    <property type="match status" value="1"/>
</dbReference>
<evidence type="ECO:0000256" key="9">
    <source>
        <dbReference type="SAM" id="MobiDB-lite"/>
    </source>
</evidence>
<dbReference type="AlphaFoldDB" id="A0A8X7NRW6"/>
<dbReference type="Gene3D" id="1.20.920.10">
    <property type="entry name" value="Bromodomain-like"/>
    <property type="match status" value="1"/>
</dbReference>
<gene>
    <name evidence="11" type="ORF">FOB60_000076</name>
</gene>
<keyword evidence="2" id="KW-0597">Phosphoprotein</keyword>
<keyword evidence="4 8" id="KW-0103">Bromodomain</keyword>
<feature type="compositionally biased region" description="Basic residues" evidence="9">
    <location>
        <begin position="552"/>
        <end position="565"/>
    </location>
</feature>
<evidence type="ECO:0000256" key="2">
    <source>
        <dbReference type="ARBA" id="ARBA00022553"/>
    </source>
</evidence>
<organism evidence="11 12">
    <name type="scientific">Candida parapsilosis</name>
    <name type="common">Yeast</name>
    <dbReference type="NCBI Taxonomy" id="5480"/>
    <lineage>
        <taxon>Eukaryota</taxon>
        <taxon>Fungi</taxon>
        <taxon>Dikarya</taxon>
        <taxon>Ascomycota</taxon>
        <taxon>Saccharomycotina</taxon>
        <taxon>Pichiomycetes</taxon>
        <taxon>Debaryomycetaceae</taxon>
        <taxon>Candida/Lodderomyces clade</taxon>
        <taxon>Candida</taxon>
    </lineage>
</organism>
<name>A0A8X7NRW6_CANPA</name>
<feature type="region of interest" description="Disordered" evidence="9">
    <location>
        <begin position="520"/>
        <end position="640"/>
    </location>
</feature>
<comment type="caution">
    <text evidence="11">The sequence shown here is derived from an EMBL/GenBank/DDBJ whole genome shotgun (WGS) entry which is preliminary data.</text>
</comment>
<dbReference type="PANTHER" id="PTHR47343:SF1">
    <property type="entry name" value="TRANSCRIPTIONAL ACTIVATOR SPT7"/>
    <property type="match status" value="1"/>
</dbReference>
<dbReference type="InterPro" id="IPR001487">
    <property type="entry name" value="Bromodomain"/>
</dbReference>
<comment type="subcellular location">
    <subcellularLocation>
        <location evidence="1">Nucleus</location>
    </subcellularLocation>
</comment>
<sequence>MEKLNPFQQNDSHSLFELAKKLKQRQFFETFLTETQYKIIDYILSLEDADVWSQFLEGNLCLQKTENERDQLHESIGNKKIEKPVLDIIDDEEADDKNTEQEKRGEEEKQEETTKGGQNSTREEEMNEVEQNLESSFEEGVVFSKKLALHIRYLLWEKAIDFYYESKSLDENLNMIEEVTDDYELIDSMSTVDKQQYETEVTESIEKPQVREEEDDYDFDEDDNEEEQQQSETKTAEDSNTKEKNLRYNDSNQPLLNIPASIFATKPAGDTGNISRKDSSDSAETTEESNNENSDKIIQEFNKVYHNFEYDRETLIKRRKLEQSDLQLEKTKPDKNDTSKDNNNKKQSTQMEIALGTGSTSLQHLLSTIEAKREKIPLNDHELRALFMDVRKNRGKWANDDRIGQEELYESCEKVVTELRNYTEHSTFFLNKVSKREAPNYGLIIKKPMDLNTVMKKLKNLAYNSKHEFVDDLMLIWSNCLTYNADPKHFIRAHAIAMQKKTLKLVPSIPDITIKSKADLEKEEEADMKKRLKESGKEEDDEEEDDEDKGARGGKKSAKQGRKRTRSDDLKNDATETASGTPRDTVTPSAAGTPVPQAAETSTDEQVKQNGTSVNDEQVEEEEDEDMNGAGGDEEEETGMNNGNLVEEEEEEEFDPELQAWRTLTAKSRANYCSQRADLFDQNSHLRSDSPALIRKQNEMSNFNHYLSNQEVISKTNTSLLENDEPYLVEYDVTGGLPGFQFAGVNKQVEDMTENKLVDVFLQQTGGDASKLKSKFVLSNESGLNKLYFENISEIQEIRKICFKISLIRQMQTQQFVHHTQMQQPEIEMIKEVDCDAASKLPNHDPNTHDVQYAVLRRNVAKIAMQTGFETSEGAAISTLTQIAEMYMGNIAKSLKLHSETNSRNRLSPTEILLLSLLENGVDKPDDLYTFVQEKIIKQRNKLTELRSGLSNFLKDLLRPGLENFNEKSFADNSEQFMTGDFSNDLGDDFFGFKELGLDKEYNMLTSSIPIYLLHSRLHNQFSGNGPSIKRNKYEDLQDFETKKLYANDVPQQIGLLIPFYEKLCDRSKQQFIKLQKKKGESVELPDDSQFALVEDDELPQKQRNVRPKLPPTGKITTIKKKIIASSFFLPEDDEIRDDVVEKESEAAGANESKGAEAAGANESKDAEVTKDGKETSSPTIKKELDSEQQQNKDSADSAEVVVKQEKIETPVVDDDTTANKVPDGGKNEMGERDVEKSPDVPNVALDTADLDTPMNDVANDATASSVDQVTK</sequence>
<evidence type="ECO:0000256" key="6">
    <source>
        <dbReference type="ARBA" id="ARBA00023242"/>
    </source>
</evidence>
<feature type="compositionally biased region" description="Basic and acidic residues" evidence="9">
    <location>
        <begin position="527"/>
        <end position="536"/>
    </location>
</feature>
<dbReference type="GO" id="GO:0000124">
    <property type="term" value="C:SAGA complex"/>
    <property type="evidence" value="ECO:0007669"/>
    <property type="project" value="InterPro"/>
</dbReference>
<evidence type="ECO:0000256" key="4">
    <source>
        <dbReference type="ARBA" id="ARBA00023117"/>
    </source>
</evidence>
<dbReference type="PROSITE" id="PS50014">
    <property type="entry name" value="BROMODOMAIN_2"/>
    <property type="match status" value="1"/>
</dbReference>
<feature type="compositionally biased region" description="Polar residues" evidence="9">
    <location>
        <begin position="1262"/>
        <end position="1272"/>
    </location>
</feature>
<dbReference type="GO" id="GO:0006357">
    <property type="term" value="P:regulation of transcription by RNA polymerase II"/>
    <property type="evidence" value="ECO:0007669"/>
    <property type="project" value="UniProtKB-ARBA"/>
</dbReference>
<feature type="region of interest" description="Disordered" evidence="9">
    <location>
        <begin position="190"/>
        <end position="295"/>
    </location>
</feature>
<dbReference type="GO" id="GO:0005634">
    <property type="term" value="C:nucleus"/>
    <property type="evidence" value="ECO:0007669"/>
    <property type="project" value="UniProtKB-SubCell"/>
</dbReference>
<feature type="compositionally biased region" description="Basic and acidic residues" evidence="9">
    <location>
        <begin position="1224"/>
        <end position="1239"/>
    </location>
</feature>
<dbReference type="GO" id="GO:0006325">
    <property type="term" value="P:chromatin organization"/>
    <property type="evidence" value="ECO:0007669"/>
    <property type="project" value="UniProtKB-ARBA"/>
</dbReference>
<dbReference type="FunFam" id="1.20.920.10:FF:000032">
    <property type="entry name" value="Transcriptional activator spt7"/>
    <property type="match status" value="1"/>
</dbReference>
<dbReference type="Gene3D" id="1.10.20.10">
    <property type="entry name" value="Histone, subunit A"/>
    <property type="match status" value="1"/>
</dbReference>
<dbReference type="Proteomes" id="UP000590412">
    <property type="component" value="Unassembled WGS sequence"/>
</dbReference>
<dbReference type="InterPro" id="IPR037782">
    <property type="entry name" value="Spt7"/>
</dbReference>
<evidence type="ECO:0000256" key="7">
    <source>
        <dbReference type="ARBA" id="ARBA00093633"/>
    </source>
</evidence>
<keyword evidence="3" id="KW-0805">Transcription regulation</keyword>
<proteinExistence type="predicted"/>
<dbReference type="GO" id="GO:0005198">
    <property type="term" value="F:structural molecule activity"/>
    <property type="evidence" value="ECO:0007669"/>
    <property type="project" value="TreeGrafter"/>
</dbReference>
<dbReference type="Pfam" id="PF00439">
    <property type="entry name" value="Bromodomain"/>
    <property type="match status" value="1"/>
</dbReference>
<evidence type="ECO:0000313" key="11">
    <source>
        <dbReference type="EMBL" id="KAF6058494.1"/>
    </source>
</evidence>
<keyword evidence="6" id="KW-0539">Nucleus</keyword>
<feature type="domain" description="Bromo" evidence="10">
    <location>
        <begin position="421"/>
        <end position="491"/>
    </location>
</feature>
<accession>A0A8X7NRW6</accession>
<evidence type="ECO:0000256" key="5">
    <source>
        <dbReference type="ARBA" id="ARBA00023163"/>
    </source>
</evidence>
<evidence type="ECO:0000256" key="3">
    <source>
        <dbReference type="ARBA" id="ARBA00023015"/>
    </source>
</evidence>
<dbReference type="InterPro" id="IPR009072">
    <property type="entry name" value="Histone-fold"/>
</dbReference>
<keyword evidence="5" id="KW-0804">Transcription</keyword>
<feature type="compositionally biased region" description="Polar residues" evidence="9">
    <location>
        <begin position="575"/>
        <end position="590"/>
    </location>
</feature>
<feature type="compositionally biased region" description="Basic and acidic residues" evidence="9">
    <location>
        <begin position="1163"/>
        <end position="1186"/>
    </location>
</feature>
<feature type="compositionally biased region" description="Acidic residues" evidence="9">
    <location>
        <begin position="537"/>
        <end position="548"/>
    </location>
</feature>
<dbReference type="GO" id="GO:0046982">
    <property type="term" value="F:protein heterodimerization activity"/>
    <property type="evidence" value="ECO:0007669"/>
    <property type="project" value="InterPro"/>
</dbReference>
<dbReference type="PRINTS" id="PR00503">
    <property type="entry name" value="BROMODOMAIN"/>
</dbReference>
<feature type="compositionally biased region" description="Basic and acidic residues" evidence="9">
    <location>
        <begin position="96"/>
        <end position="114"/>
    </location>
</feature>
<protein>
    <recommendedName>
        <fullName evidence="7">SAGA complex subunit Spt7</fullName>
    </recommendedName>
</protein>
<feature type="region of interest" description="Disordered" evidence="9">
    <location>
        <begin position="1141"/>
        <end position="1272"/>
    </location>
</feature>
<dbReference type="InterPro" id="IPR036427">
    <property type="entry name" value="Bromodomain-like_sf"/>
</dbReference>